<feature type="region of interest" description="Disordered" evidence="1">
    <location>
        <begin position="325"/>
        <end position="346"/>
    </location>
</feature>
<dbReference type="CDD" id="cd01948">
    <property type="entry name" value="EAL"/>
    <property type="match status" value="1"/>
</dbReference>
<dbReference type="InterPro" id="IPR035919">
    <property type="entry name" value="EAL_sf"/>
</dbReference>
<dbReference type="InterPro" id="IPR050706">
    <property type="entry name" value="Cyclic-di-GMP_PDE-like"/>
</dbReference>
<protein>
    <submittedName>
        <fullName evidence="3">EAL domain-containing protein</fullName>
    </submittedName>
</protein>
<dbReference type="Gene3D" id="3.20.20.450">
    <property type="entry name" value="EAL domain"/>
    <property type="match status" value="1"/>
</dbReference>
<evidence type="ECO:0000313" key="4">
    <source>
        <dbReference type="Proteomes" id="UP001324287"/>
    </source>
</evidence>
<dbReference type="InterPro" id="IPR001633">
    <property type="entry name" value="EAL_dom"/>
</dbReference>
<dbReference type="PROSITE" id="PS50883">
    <property type="entry name" value="EAL"/>
    <property type="match status" value="1"/>
</dbReference>
<dbReference type="SUPFAM" id="SSF141868">
    <property type="entry name" value="EAL domain-like"/>
    <property type="match status" value="1"/>
</dbReference>
<dbReference type="SMART" id="SM00052">
    <property type="entry name" value="EAL"/>
    <property type="match status" value="1"/>
</dbReference>
<sequence length="346" mass="36477">MRSVFQPIVELDTGAVVAYEALARGPQGPLERPDLLFAAARTAGRLAELDELCRAAAFRGAVEQGLLAPLTVFVNVEPEILDSAPLDDLLAIADGAPKDLRIVMEITERALAARPAELLRTVERVRALGWGVAVDDVGADSMSLAFLPLLSPDVVKLDLRLVQERPGPAVAEIMNAVNAHAERTGAVVLAEGIETAEHLATARALGATLGQGWLFGRPGPGAAPGLPTGELALPGGAVAAPVDSSPFGCLPAGVPLRRSRKSLLIELSKQLEREAMRLGETCVVAATFQEARHFTPSTIQRYRDLVERTGFVCALGEDLPVEPLPGVRGRRSTPRTRCGASGTSSC</sequence>
<name>A0ABZ1B869_9ACTN</name>
<dbReference type="Pfam" id="PF00563">
    <property type="entry name" value="EAL"/>
    <property type="match status" value="1"/>
</dbReference>
<dbReference type="EMBL" id="CP141261">
    <property type="protein sequence ID" value="WRL66306.1"/>
    <property type="molecule type" value="Genomic_DNA"/>
</dbReference>
<reference evidence="3 4" key="1">
    <citation type="submission" date="2023-12" db="EMBL/GenBank/DDBJ databases">
        <title>Blastococcus brunescens sp. nov., an actonobacterium isolated from sandstone collected in sahara desert.</title>
        <authorList>
            <person name="Gtari M."/>
            <person name="Ghodhbane F."/>
        </authorList>
    </citation>
    <scope>NUCLEOTIDE SEQUENCE [LARGE SCALE GENOMIC DNA]</scope>
    <source>
        <strain evidence="3 4">BMG 8361</strain>
    </source>
</reference>
<evidence type="ECO:0000259" key="2">
    <source>
        <dbReference type="PROSITE" id="PS50883"/>
    </source>
</evidence>
<dbReference type="RefSeq" id="WP_324277620.1">
    <property type="nucleotide sequence ID" value="NZ_CP141261.1"/>
</dbReference>
<dbReference type="PANTHER" id="PTHR33121:SF76">
    <property type="entry name" value="SIGNALING PROTEIN"/>
    <property type="match status" value="1"/>
</dbReference>
<gene>
    <name evidence="3" type="ORF">U6N30_13125</name>
</gene>
<organism evidence="3 4">
    <name type="scientific">Blastococcus brunescens</name>
    <dbReference type="NCBI Taxonomy" id="1564165"/>
    <lineage>
        <taxon>Bacteria</taxon>
        <taxon>Bacillati</taxon>
        <taxon>Actinomycetota</taxon>
        <taxon>Actinomycetes</taxon>
        <taxon>Geodermatophilales</taxon>
        <taxon>Geodermatophilaceae</taxon>
        <taxon>Blastococcus</taxon>
    </lineage>
</organism>
<keyword evidence="4" id="KW-1185">Reference proteome</keyword>
<proteinExistence type="predicted"/>
<accession>A0ABZ1B869</accession>
<dbReference type="PANTHER" id="PTHR33121">
    <property type="entry name" value="CYCLIC DI-GMP PHOSPHODIESTERASE PDEF"/>
    <property type="match status" value="1"/>
</dbReference>
<feature type="domain" description="EAL" evidence="2">
    <location>
        <begin position="1"/>
        <end position="232"/>
    </location>
</feature>
<dbReference type="Proteomes" id="UP001324287">
    <property type="component" value="Chromosome"/>
</dbReference>
<evidence type="ECO:0000256" key="1">
    <source>
        <dbReference type="SAM" id="MobiDB-lite"/>
    </source>
</evidence>
<evidence type="ECO:0000313" key="3">
    <source>
        <dbReference type="EMBL" id="WRL66306.1"/>
    </source>
</evidence>